<reference evidence="9" key="1">
    <citation type="journal article" date="2017" name="Nature">
        <title>The genome of Chenopodium quinoa.</title>
        <authorList>
            <person name="Jarvis D.E."/>
            <person name="Ho Y.S."/>
            <person name="Lightfoot D.J."/>
            <person name="Schmoeckel S.M."/>
            <person name="Li B."/>
            <person name="Borm T.J.A."/>
            <person name="Ohyanagi H."/>
            <person name="Mineta K."/>
            <person name="Michell C.T."/>
            <person name="Saber N."/>
            <person name="Kharbatia N.M."/>
            <person name="Rupper R.R."/>
            <person name="Sharp A.R."/>
            <person name="Dally N."/>
            <person name="Boughton B.A."/>
            <person name="Woo Y.H."/>
            <person name="Gao G."/>
            <person name="Schijlen E.G.W.M."/>
            <person name="Guo X."/>
            <person name="Momin A.A."/>
            <person name="Negrao S."/>
            <person name="Al-Babili S."/>
            <person name="Gehring C."/>
            <person name="Roessner U."/>
            <person name="Jung C."/>
            <person name="Murphy K."/>
            <person name="Arold S.T."/>
            <person name="Gojobori T."/>
            <person name="van der Linden C.G."/>
            <person name="van Loo E.N."/>
            <person name="Jellen E.N."/>
            <person name="Maughan P.J."/>
            <person name="Tester M."/>
        </authorList>
    </citation>
    <scope>NUCLEOTIDE SEQUENCE [LARGE SCALE GENOMIC DNA]</scope>
    <source>
        <strain evidence="9">cv. PI 614886</strain>
    </source>
</reference>
<evidence type="ECO:0000256" key="6">
    <source>
        <dbReference type="ARBA" id="ARBA00022801"/>
    </source>
</evidence>
<evidence type="ECO:0000256" key="5">
    <source>
        <dbReference type="ARBA" id="ARBA00022723"/>
    </source>
</evidence>
<dbReference type="GO" id="GO:0004518">
    <property type="term" value="F:nuclease activity"/>
    <property type="evidence" value="ECO:0007669"/>
    <property type="project" value="UniProtKB-KW"/>
</dbReference>
<keyword evidence="6" id="KW-0378">Hydrolase</keyword>
<dbReference type="PANTHER" id="PTHR22930">
    <property type="match status" value="1"/>
</dbReference>
<comment type="cofactor">
    <cofactor evidence="1">
        <name>a divalent metal cation</name>
        <dbReference type="ChEBI" id="CHEBI:60240"/>
    </cofactor>
</comment>
<dbReference type="AlphaFoldDB" id="A0A803LX03"/>
<dbReference type="GO" id="GO:0016787">
    <property type="term" value="F:hydrolase activity"/>
    <property type="evidence" value="ECO:0007669"/>
    <property type="project" value="UniProtKB-KW"/>
</dbReference>
<organism evidence="9 10">
    <name type="scientific">Chenopodium quinoa</name>
    <name type="common">Quinoa</name>
    <dbReference type="NCBI Taxonomy" id="63459"/>
    <lineage>
        <taxon>Eukaryota</taxon>
        <taxon>Viridiplantae</taxon>
        <taxon>Streptophyta</taxon>
        <taxon>Embryophyta</taxon>
        <taxon>Tracheophyta</taxon>
        <taxon>Spermatophyta</taxon>
        <taxon>Magnoliopsida</taxon>
        <taxon>eudicotyledons</taxon>
        <taxon>Gunneridae</taxon>
        <taxon>Pentapetalae</taxon>
        <taxon>Caryophyllales</taxon>
        <taxon>Chenopodiaceae</taxon>
        <taxon>Chenopodioideae</taxon>
        <taxon>Atripliceae</taxon>
        <taxon>Chenopodium</taxon>
    </lineage>
</organism>
<dbReference type="EnsemblPlants" id="AUR62020004-RA">
    <property type="protein sequence ID" value="AUR62020004-RA:cds"/>
    <property type="gene ID" value="AUR62020004"/>
</dbReference>
<evidence type="ECO:0000256" key="7">
    <source>
        <dbReference type="ARBA" id="ARBA00023242"/>
    </source>
</evidence>
<reference evidence="9" key="2">
    <citation type="submission" date="2021-03" db="UniProtKB">
        <authorList>
            <consortium name="EnsemblPlants"/>
        </authorList>
    </citation>
    <scope>IDENTIFICATION</scope>
</reference>
<evidence type="ECO:0000256" key="4">
    <source>
        <dbReference type="ARBA" id="ARBA00022722"/>
    </source>
</evidence>
<feature type="domain" description="DDE Tnp4" evidence="8">
    <location>
        <begin position="110"/>
        <end position="253"/>
    </location>
</feature>
<sequence>MLSDSISSVLSLPISSDYALGAAIYRLAHNGSFSIVGKRFGLSSNDACRVFYAVCKVICDQLGGYLGGFRSELGRILVGFERISLINCCGVLGVEKFPIEGEILGKDGFLMVQALVDCDGRFLDVSAGWPSTFDPDSILRQTRLFLSVEESKELLNGPEVELIDGNLMPQYILGDSCYPCLPWLLTPFVSRGEAEDSTSSEKEFNEVHKRAMELVRMAFGRVRANWKLLNRRWKEEFVEFLPFIVITACVLNNFLMKHGEISSDDDSGCVREQDMPVYDGEVDEGAARIRDLLALHLSQVKQDN</sequence>
<keyword evidence="5" id="KW-0479">Metal-binding</keyword>
<dbReference type="Pfam" id="PF13359">
    <property type="entry name" value="DDE_Tnp_4"/>
    <property type="match status" value="1"/>
</dbReference>
<keyword evidence="10" id="KW-1185">Reference proteome</keyword>
<dbReference type="InterPro" id="IPR027806">
    <property type="entry name" value="HARBI1_dom"/>
</dbReference>
<evidence type="ECO:0000256" key="3">
    <source>
        <dbReference type="ARBA" id="ARBA00006958"/>
    </source>
</evidence>
<dbReference type="InterPro" id="IPR045249">
    <property type="entry name" value="HARBI1-like"/>
</dbReference>
<name>A0A803LX03_CHEQI</name>
<evidence type="ECO:0000256" key="2">
    <source>
        <dbReference type="ARBA" id="ARBA00004123"/>
    </source>
</evidence>
<evidence type="ECO:0000313" key="10">
    <source>
        <dbReference type="Proteomes" id="UP000596660"/>
    </source>
</evidence>
<comment type="similarity">
    <text evidence="3">Belongs to the HARBI1 family.</text>
</comment>
<dbReference type="GO" id="GO:0005634">
    <property type="term" value="C:nucleus"/>
    <property type="evidence" value="ECO:0007669"/>
    <property type="project" value="UniProtKB-SubCell"/>
</dbReference>
<proteinExistence type="inferred from homology"/>
<comment type="subcellular location">
    <subcellularLocation>
        <location evidence="2">Nucleus</location>
    </subcellularLocation>
</comment>
<dbReference type="GO" id="GO:0046872">
    <property type="term" value="F:metal ion binding"/>
    <property type="evidence" value="ECO:0007669"/>
    <property type="project" value="UniProtKB-KW"/>
</dbReference>
<protein>
    <recommendedName>
        <fullName evidence="8">DDE Tnp4 domain-containing protein</fullName>
    </recommendedName>
</protein>
<dbReference type="PANTHER" id="PTHR22930:SF242">
    <property type="entry name" value="LOW PROTEIN: NUCLEASE-LIKE PROTEIN"/>
    <property type="match status" value="1"/>
</dbReference>
<accession>A0A803LX03</accession>
<keyword evidence="7" id="KW-0539">Nucleus</keyword>
<dbReference type="Proteomes" id="UP000596660">
    <property type="component" value="Unplaced"/>
</dbReference>
<evidence type="ECO:0000259" key="8">
    <source>
        <dbReference type="Pfam" id="PF13359"/>
    </source>
</evidence>
<dbReference type="Gramene" id="AUR62020004-RA">
    <property type="protein sequence ID" value="AUR62020004-RA:cds"/>
    <property type="gene ID" value="AUR62020004"/>
</dbReference>
<evidence type="ECO:0000256" key="1">
    <source>
        <dbReference type="ARBA" id="ARBA00001968"/>
    </source>
</evidence>
<dbReference type="OMA" id="ERHRVEY"/>
<evidence type="ECO:0000313" key="9">
    <source>
        <dbReference type="EnsemblPlants" id="AUR62020004-RA:cds"/>
    </source>
</evidence>
<keyword evidence="4" id="KW-0540">Nuclease</keyword>